<keyword evidence="8" id="KW-1185">Reference proteome</keyword>
<dbReference type="GO" id="GO:0005634">
    <property type="term" value="C:nucleus"/>
    <property type="evidence" value="ECO:0007669"/>
    <property type="project" value="UniProtKB-SubCell"/>
</dbReference>
<proteinExistence type="predicted"/>
<sequence length="333" mass="37398">MAAFPYQNHSFLLHDSVFLPNTPIKVSALMEEMNHTLSTNPFSQFNPCQSLQETYIDAKSNETSCLDHNSKVTLSDNEPSVTIKRSTGTLQMVDKLETGELVTQKLNLMDKKGKTRNGSSLNSTQSKDAIEGRSNSALKQEEKKKRPQKDQKKNPQKPPTGYIHVRARRGQATDSHSLAERVRREKISERMKMLQKLVPGCDKVTGKAHVLDEIINYVQSLQKQVEFLSMKLASVNPMFFDSTMDLDIQKMNSMASPLLSVQQCSPNQPTGLSDATPNTTTSFTSTASNYPLLDSTSTSILHQGQSSNLIYEDIGNLFWEFGDQRPNFHNPFY</sequence>
<evidence type="ECO:0000313" key="8">
    <source>
        <dbReference type="Proteomes" id="UP001163823"/>
    </source>
</evidence>
<dbReference type="FunFam" id="4.10.280.10:FF:000002">
    <property type="entry name" value="Basic helix-loop-helix transcription factor"/>
    <property type="match status" value="1"/>
</dbReference>
<name>A0AAD7P8G8_QUISA</name>
<dbReference type="Gene3D" id="4.10.280.10">
    <property type="entry name" value="Helix-loop-helix DNA-binding domain"/>
    <property type="match status" value="1"/>
</dbReference>
<evidence type="ECO:0000256" key="4">
    <source>
        <dbReference type="ARBA" id="ARBA00023242"/>
    </source>
</evidence>
<dbReference type="CDD" id="cd18919">
    <property type="entry name" value="bHLH_AtBPE_like"/>
    <property type="match status" value="1"/>
</dbReference>
<dbReference type="GO" id="GO:0046983">
    <property type="term" value="F:protein dimerization activity"/>
    <property type="evidence" value="ECO:0007669"/>
    <property type="project" value="InterPro"/>
</dbReference>
<dbReference type="GO" id="GO:0003700">
    <property type="term" value="F:DNA-binding transcription factor activity"/>
    <property type="evidence" value="ECO:0007669"/>
    <property type="project" value="TreeGrafter"/>
</dbReference>
<protein>
    <submittedName>
        <fullName evidence="7">Transcription factor protein</fullName>
    </submittedName>
</protein>
<evidence type="ECO:0000256" key="1">
    <source>
        <dbReference type="ARBA" id="ARBA00004123"/>
    </source>
</evidence>
<evidence type="ECO:0000313" key="7">
    <source>
        <dbReference type="EMBL" id="KAJ7945645.1"/>
    </source>
</evidence>
<evidence type="ECO:0000259" key="6">
    <source>
        <dbReference type="PROSITE" id="PS50888"/>
    </source>
</evidence>
<evidence type="ECO:0000256" key="2">
    <source>
        <dbReference type="ARBA" id="ARBA00023015"/>
    </source>
</evidence>
<dbReference type="KEGG" id="qsa:O6P43_030672"/>
<keyword evidence="4" id="KW-0539">Nucleus</keyword>
<accession>A0AAD7P8G8</accession>
<feature type="compositionally biased region" description="Basic and acidic residues" evidence="5">
    <location>
        <begin position="139"/>
        <end position="153"/>
    </location>
</feature>
<dbReference type="SMART" id="SM00353">
    <property type="entry name" value="HLH"/>
    <property type="match status" value="1"/>
</dbReference>
<reference evidence="7" key="1">
    <citation type="journal article" date="2023" name="Science">
        <title>Elucidation of the pathway for biosynthesis of saponin adjuvants from the soapbark tree.</title>
        <authorList>
            <person name="Reed J."/>
            <person name="Orme A."/>
            <person name="El-Demerdash A."/>
            <person name="Owen C."/>
            <person name="Martin L.B.B."/>
            <person name="Misra R.C."/>
            <person name="Kikuchi S."/>
            <person name="Rejzek M."/>
            <person name="Martin A.C."/>
            <person name="Harkess A."/>
            <person name="Leebens-Mack J."/>
            <person name="Louveau T."/>
            <person name="Stephenson M.J."/>
            <person name="Osbourn A."/>
        </authorList>
    </citation>
    <scope>NUCLEOTIDE SEQUENCE</scope>
    <source>
        <strain evidence="7">S10</strain>
    </source>
</reference>
<gene>
    <name evidence="7" type="ORF">O6P43_030672</name>
</gene>
<feature type="region of interest" description="Disordered" evidence="5">
    <location>
        <begin position="107"/>
        <end position="179"/>
    </location>
</feature>
<dbReference type="PANTHER" id="PTHR12565:SF431">
    <property type="entry name" value="TRANSCRIPTION FACTOR BHLH137"/>
    <property type="match status" value="1"/>
</dbReference>
<keyword evidence="2" id="KW-0805">Transcription regulation</keyword>
<organism evidence="7 8">
    <name type="scientific">Quillaja saponaria</name>
    <name type="common">Soap bark tree</name>
    <dbReference type="NCBI Taxonomy" id="32244"/>
    <lineage>
        <taxon>Eukaryota</taxon>
        <taxon>Viridiplantae</taxon>
        <taxon>Streptophyta</taxon>
        <taxon>Embryophyta</taxon>
        <taxon>Tracheophyta</taxon>
        <taxon>Spermatophyta</taxon>
        <taxon>Magnoliopsida</taxon>
        <taxon>eudicotyledons</taxon>
        <taxon>Gunneridae</taxon>
        <taxon>Pentapetalae</taxon>
        <taxon>rosids</taxon>
        <taxon>fabids</taxon>
        <taxon>Fabales</taxon>
        <taxon>Quillajaceae</taxon>
        <taxon>Quillaja</taxon>
    </lineage>
</organism>
<dbReference type="PANTHER" id="PTHR12565">
    <property type="entry name" value="STEROL REGULATORY ELEMENT-BINDING PROTEIN"/>
    <property type="match status" value="1"/>
</dbReference>
<dbReference type="Proteomes" id="UP001163823">
    <property type="component" value="Chromosome 13"/>
</dbReference>
<dbReference type="InterPro" id="IPR024097">
    <property type="entry name" value="bHLH_ZIP_TF"/>
</dbReference>
<comment type="caution">
    <text evidence="7">The sequence shown here is derived from an EMBL/GenBank/DDBJ whole genome shotgun (WGS) entry which is preliminary data.</text>
</comment>
<dbReference type="Pfam" id="PF00010">
    <property type="entry name" value="HLH"/>
    <property type="match status" value="1"/>
</dbReference>
<evidence type="ECO:0000256" key="5">
    <source>
        <dbReference type="SAM" id="MobiDB-lite"/>
    </source>
</evidence>
<dbReference type="AlphaFoldDB" id="A0AAD7P8G8"/>
<feature type="compositionally biased region" description="Polar residues" evidence="5">
    <location>
        <begin position="116"/>
        <end position="138"/>
    </location>
</feature>
<dbReference type="PROSITE" id="PS50888">
    <property type="entry name" value="BHLH"/>
    <property type="match status" value="1"/>
</dbReference>
<comment type="subcellular location">
    <subcellularLocation>
        <location evidence="1">Nucleus</location>
    </subcellularLocation>
</comment>
<evidence type="ECO:0000256" key="3">
    <source>
        <dbReference type="ARBA" id="ARBA00023163"/>
    </source>
</evidence>
<dbReference type="InterPro" id="IPR011598">
    <property type="entry name" value="bHLH_dom"/>
</dbReference>
<dbReference type="EMBL" id="JARAOO010000013">
    <property type="protein sequence ID" value="KAJ7945645.1"/>
    <property type="molecule type" value="Genomic_DNA"/>
</dbReference>
<dbReference type="SUPFAM" id="SSF47459">
    <property type="entry name" value="HLH, helix-loop-helix DNA-binding domain"/>
    <property type="match status" value="1"/>
</dbReference>
<feature type="domain" description="BHLH" evidence="6">
    <location>
        <begin position="171"/>
        <end position="221"/>
    </location>
</feature>
<keyword evidence="3" id="KW-0804">Transcription</keyword>
<dbReference type="InterPro" id="IPR036638">
    <property type="entry name" value="HLH_DNA-bd_sf"/>
</dbReference>